<reference evidence="3" key="1">
    <citation type="submission" date="2022-07" db="EMBL/GenBank/DDBJ databases">
        <title>Complete Genome Sequence of the Radioresistant Bacterium Deinococcus aetherius ST0316, Isolated from the Air Dust collected in Lower Stratosphere above Japan.</title>
        <authorList>
            <person name="Satoh K."/>
            <person name="Hagiwara K."/>
            <person name="Katsumata K."/>
            <person name="Kubo A."/>
            <person name="Yokobori S."/>
            <person name="Yamagishi A."/>
            <person name="Oono Y."/>
            <person name="Narumi I."/>
        </authorList>
    </citation>
    <scope>NUCLEOTIDE SEQUENCE</scope>
    <source>
        <strain evidence="3">ST0316</strain>
        <plasmid evidence="3">pDAETH-1</plasmid>
    </source>
</reference>
<evidence type="ECO:0000313" key="4">
    <source>
        <dbReference type="Proteomes" id="UP001064971"/>
    </source>
</evidence>
<dbReference type="InterPro" id="IPR019545">
    <property type="entry name" value="DM13_domain"/>
</dbReference>
<feature type="domain" description="DM13" evidence="2">
    <location>
        <begin position="31"/>
        <end position="138"/>
    </location>
</feature>
<evidence type="ECO:0000313" key="3">
    <source>
        <dbReference type="EMBL" id="BDP43869.1"/>
    </source>
</evidence>
<dbReference type="RefSeq" id="WP_264777710.1">
    <property type="nucleotide sequence ID" value="NZ_AP026561.1"/>
</dbReference>
<geneLocation type="plasmid" evidence="3 4">
    <name>pDAETH-1</name>
</geneLocation>
<keyword evidence="4" id="KW-1185">Reference proteome</keyword>
<keyword evidence="3" id="KW-0614">Plasmid</keyword>
<gene>
    <name evidence="3" type="ORF">DAETH_38380</name>
</gene>
<name>A0ABM8AJ85_9DEIO</name>
<accession>A0ABM8AJ85</accession>
<evidence type="ECO:0000256" key="1">
    <source>
        <dbReference type="SAM" id="SignalP"/>
    </source>
</evidence>
<protein>
    <recommendedName>
        <fullName evidence="2">DM13 domain-containing protein</fullName>
    </recommendedName>
</protein>
<dbReference type="PROSITE" id="PS51549">
    <property type="entry name" value="DM13"/>
    <property type="match status" value="1"/>
</dbReference>
<proteinExistence type="predicted"/>
<dbReference type="EMBL" id="AP026561">
    <property type="protein sequence ID" value="BDP43869.1"/>
    <property type="molecule type" value="Genomic_DNA"/>
</dbReference>
<sequence>MNKQLLSAVLVTSLLGSLTALAAQSGMSHSGSFHALGAPTTGTATLSESGGKMTLTLSNLKTEPGPDLQVWLYTGAAPMKGAKDADIARVKHVGVGTLKKFSGNFTYTLPAGTKASDYKSVVLWCADVKTAFGAAPLQ</sequence>
<keyword evidence="1" id="KW-0732">Signal</keyword>
<dbReference type="Proteomes" id="UP001064971">
    <property type="component" value="Plasmid pDAETH-1"/>
</dbReference>
<feature type="chain" id="PRO_5045397893" description="DM13 domain-containing protein" evidence="1">
    <location>
        <begin position="23"/>
        <end position="138"/>
    </location>
</feature>
<organism evidence="3 4">
    <name type="scientific">Deinococcus aetherius</name>
    <dbReference type="NCBI Taxonomy" id="200252"/>
    <lineage>
        <taxon>Bacteria</taxon>
        <taxon>Thermotogati</taxon>
        <taxon>Deinococcota</taxon>
        <taxon>Deinococci</taxon>
        <taxon>Deinococcales</taxon>
        <taxon>Deinococcaceae</taxon>
        <taxon>Deinococcus</taxon>
    </lineage>
</organism>
<feature type="signal peptide" evidence="1">
    <location>
        <begin position="1"/>
        <end position="22"/>
    </location>
</feature>
<dbReference type="Pfam" id="PF10517">
    <property type="entry name" value="DM13"/>
    <property type="match status" value="1"/>
</dbReference>
<evidence type="ECO:0000259" key="2">
    <source>
        <dbReference type="PROSITE" id="PS51549"/>
    </source>
</evidence>